<dbReference type="NCBIfam" id="TIGR00044">
    <property type="entry name" value="YggS family pyridoxal phosphate-dependent enzyme"/>
    <property type="match status" value="1"/>
</dbReference>
<comment type="similarity">
    <text evidence="2 4">Belongs to the pyridoxal phosphate-binding protein YggS/PROSC family.</text>
</comment>
<dbReference type="PIRSF" id="PIRSF004848">
    <property type="entry name" value="YBL036c_PLPDEIII"/>
    <property type="match status" value="1"/>
</dbReference>
<evidence type="ECO:0000313" key="6">
    <source>
        <dbReference type="EMBL" id="KAJ5074760.1"/>
    </source>
</evidence>
<dbReference type="PANTHER" id="PTHR10146:SF14">
    <property type="entry name" value="PYRIDOXAL PHOSPHATE HOMEOSTASIS PROTEIN"/>
    <property type="match status" value="1"/>
</dbReference>
<evidence type="ECO:0000313" key="7">
    <source>
        <dbReference type="Proteomes" id="UP001149090"/>
    </source>
</evidence>
<dbReference type="InterPro" id="IPR029066">
    <property type="entry name" value="PLP-binding_barrel"/>
</dbReference>
<dbReference type="Pfam" id="PF01168">
    <property type="entry name" value="Ala_racemase_N"/>
    <property type="match status" value="1"/>
</dbReference>
<dbReference type="Gene3D" id="3.20.20.10">
    <property type="entry name" value="Alanine racemase"/>
    <property type="match status" value="1"/>
</dbReference>
<evidence type="ECO:0000256" key="4">
    <source>
        <dbReference type="RuleBase" id="RU004514"/>
    </source>
</evidence>
<dbReference type="PANTHER" id="PTHR10146">
    <property type="entry name" value="PROLINE SYNTHETASE CO-TRANSCRIBED BACTERIAL HOMOLOG PROTEIN"/>
    <property type="match status" value="1"/>
</dbReference>
<accession>A0A9Q0LMZ9</accession>
<organism evidence="6 7">
    <name type="scientific">Anaeramoeba ignava</name>
    <name type="common">Anaerobic marine amoeba</name>
    <dbReference type="NCBI Taxonomy" id="1746090"/>
    <lineage>
        <taxon>Eukaryota</taxon>
        <taxon>Metamonada</taxon>
        <taxon>Anaeramoebidae</taxon>
        <taxon>Anaeramoeba</taxon>
    </lineage>
</organism>
<evidence type="ECO:0000259" key="5">
    <source>
        <dbReference type="Pfam" id="PF01168"/>
    </source>
</evidence>
<sequence>MSIEALNKINQQIEDLSKELNLDYKPNLVAISKTKPKESILILYESGQKHFGENYVQEIIEKAKELPKDIKWHFVGHLQSNKAKSLVQLDNLYVIETIDTIKLAKILNKLLAQQKRTLNIMIQVDISHEGTKSGCSENDLPDLTKFILEKCPNLKLIGLMSLGNPNSIEEFEQMKKLKAQLIEKFEIDKNQFDLSFGTSQDFEEAIKHGSNSVRIGTTLFGPRACKKK</sequence>
<dbReference type="OrthoDB" id="10264196at2759"/>
<keyword evidence="1 2" id="KW-0663">Pyridoxal phosphate</keyword>
<proteinExistence type="inferred from homology"/>
<evidence type="ECO:0000256" key="2">
    <source>
        <dbReference type="HAMAP-Rule" id="MF_03225"/>
    </source>
</evidence>
<dbReference type="InterPro" id="IPR001608">
    <property type="entry name" value="Ala_racemase_N"/>
</dbReference>
<dbReference type="InterPro" id="IPR011078">
    <property type="entry name" value="PyrdxlP_homeostasis"/>
</dbReference>
<dbReference type="AlphaFoldDB" id="A0A9Q0LMZ9"/>
<feature type="domain" description="Alanine racemase N-terminal" evidence="5">
    <location>
        <begin position="7"/>
        <end position="222"/>
    </location>
</feature>
<keyword evidence="7" id="KW-1185">Reference proteome</keyword>
<dbReference type="PROSITE" id="PS01211">
    <property type="entry name" value="UPF0001"/>
    <property type="match status" value="1"/>
</dbReference>
<dbReference type="Proteomes" id="UP001149090">
    <property type="component" value="Unassembled WGS sequence"/>
</dbReference>
<protein>
    <recommendedName>
        <fullName evidence="2">Pyridoxal phosphate homeostasis protein</fullName>
        <shortName evidence="2">PLP homeostasis protein</shortName>
    </recommendedName>
</protein>
<dbReference type="GO" id="GO:0030170">
    <property type="term" value="F:pyridoxal phosphate binding"/>
    <property type="evidence" value="ECO:0007669"/>
    <property type="project" value="UniProtKB-UniRule"/>
</dbReference>
<comment type="function">
    <text evidence="2">Pyridoxal 5'-phosphate (PLP)-binding protein, which may be involved in intracellular homeostatic regulation of pyridoxal 5'-phosphate (PLP), the active form of vitamin B6.</text>
</comment>
<feature type="modified residue" description="N6-(pyridoxal phosphate)lysine" evidence="2 3">
    <location>
        <position position="33"/>
    </location>
</feature>
<comment type="cofactor">
    <cofactor evidence="3">
        <name>pyridoxal 5'-phosphate</name>
        <dbReference type="ChEBI" id="CHEBI:597326"/>
    </cofactor>
</comment>
<dbReference type="EMBL" id="JAPDFW010000069">
    <property type="protein sequence ID" value="KAJ5074760.1"/>
    <property type="molecule type" value="Genomic_DNA"/>
</dbReference>
<comment type="caution">
    <text evidence="6">The sequence shown here is derived from an EMBL/GenBank/DDBJ whole genome shotgun (WGS) entry which is preliminary data.</text>
</comment>
<dbReference type="OMA" id="PLEWHMI"/>
<dbReference type="SUPFAM" id="SSF51419">
    <property type="entry name" value="PLP-binding barrel"/>
    <property type="match status" value="1"/>
</dbReference>
<evidence type="ECO:0000256" key="3">
    <source>
        <dbReference type="PIRSR" id="PIRSR004848-1"/>
    </source>
</evidence>
<name>A0A9Q0LMZ9_ANAIG</name>
<evidence type="ECO:0000256" key="1">
    <source>
        <dbReference type="ARBA" id="ARBA00022898"/>
    </source>
</evidence>
<dbReference type="HAMAP" id="MF_02087">
    <property type="entry name" value="PLP_homeostasis"/>
    <property type="match status" value="1"/>
</dbReference>
<dbReference type="FunFam" id="3.20.20.10:FF:000018">
    <property type="entry name" value="Pyridoxal phosphate homeostasis protein"/>
    <property type="match status" value="1"/>
</dbReference>
<reference evidence="6" key="1">
    <citation type="submission" date="2022-10" db="EMBL/GenBank/DDBJ databases">
        <title>Novel sulphate-reducing endosymbionts in the free-living metamonad Anaeramoeba.</title>
        <authorList>
            <person name="Jerlstrom-Hultqvist J."/>
            <person name="Cepicka I."/>
            <person name="Gallot-Lavallee L."/>
            <person name="Salas-Leiva D."/>
            <person name="Curtis B.A."/>
            <person name="Zahonova K."/>
            <person name="Pipaliya S."/>
            <person name="Dacks J."/>
            <person name="Roger A.J."/>
        </authorList>
    </citation>
    <scope>NUCLEOTIDE SEQUENCE</scope>
    <source>
        <strain evidence="6">BMAN</strain>
    </source>
</reference>
<gene>
    <name evidence="6" type="ORF">M0811_08115</name>
</gene>